<gene>
    <name evidence="2" type="ORF">QBC37DRAFT_164454</name>
</gene>
<dbReference type="InterPro" id="IPR024079">
    <property type="entry name" value="MetalloPept_cat_dom_sf"/>
</dbReference>
<evidence type="ECO:0000256" key="1">
    <source>
        <dbReference type="SAM" id="SignalP"/>
    </source>
</evidence>
<proteinExistence type="predicted"/>
<comment type="caution">
    <text evidence="2">The sequence shown here is derived from an EMBL/GenBank/DDBJ whole genome shotgun (WGS) entry which is preliminary data.</text>
</comment>
<reference evidence="2" key="2">
    <citation type="submission" date="2023-05" db="EMBL/GenBank/DDBJ databases">
        <authorList>
            <consortium name="Lawrence Berkeley National Laboratory"/>
            <person name="Steindorff A."/>
            <person name="Hensen N."/>
            <person name="Bonometti L."/>
            <person name="Westerberg I."/>
            <person name="Brannstrom I.O."/>
            <person name="Guillou S."/>
            <person name="Cros-Aarteil S."/>
            <person name="Calhoun S."/>
            <person name="Haridas S."/>
            <person name="Kuo A."/>
            <person name="Mondo S."/>
            <person name="Pangilinan J."/>
            <person name="Riley R."/>
            <person name="Labutti K."/>
            <person name="Andreopoulos B."/>
            <person name="Lipzen A."/>
            <person name="Chen C."/>
            <person name="Yanf M."/>
            <person name="Daum C."/>
            <person name="Ng V."/>
            <person name="Clum A."/>
            <person name="Ohm R."/>
            <person name="Martin F."/>
            <person name="Silar P."/>
            <person name="Natvig D."/>
            <person name="Lalanne C."/>
            <person name="Gautier V."/>
            <person name="Ament-Velasquez S.L."/>
            <person name="Kruys A."/>
            <person name="Hutchinson M.I."/>
            <person name="Powell A.J."/>
            <person name="Barry K."/>
            <person name="Miller A.N."/>
            <person name="Grigoriev I.V."/>
            <person name="Debuchy R."/>
            <person name="Gladieux P."/>
            <person name="Thoren M.H."/>
            <person name="Johannesson H."/>
        </authorList>
    </citation>
    <scope>NUCLEOTIDE SEQUENCE</scope>
    <source>
        <strain evidence="2">PSN293</strain>
    </source>
</reference>
<name>A0AAN6Y827_9PEZI</name>
<evidence type="ECO:0000313" key="3">
    <source>
        <dbReference type="Proteomes" id="UP001301769"/>
    </source>
</evidence>
<sequence length="383" mass="42650">MAKISFVLGLYTVFFSLVSTAVGEEVLITDIFTVQSGSNGGCDSRMGTLDQWHEESINSLDVAITATQNWLNDMRVRQSMDFFFGLNSYTSYADAQGTVTAIEQNIQYVLNFFNREKDSTGTPRYSKVDYWLFCDSNFLTEKKRTDTAQDKDGKEILDKDKNKVSIEKIPKYLEELNKPKSNNKPWWAGDKAKGLNGYYFTDAGNAYCSDARNLGGTAAINIQSPDRVSQTAAIILCPNAFNGVPNKDPPPVPNSYREANLLLKDGYNLGDALPKSTTLVHEMFHALRGTAFLETPDEEYKIMKAINMASGDPGKAQKNPESYVFYIAHMFHLFGKPDGNEPWSIPKNWDFHIIDGGTTKGDKKDMVIGAKVPGPMDVDPDSD</sequence>
<evidence type="ECO:0008006" key="4">
    <source>
        <dbReference type="Google" id="ProtNLM"/>
    </source>
</evidence>
<dbReference type="GO" id="GO:0008237">
    <property type="term" value="F:metallopeptidase activity"/>
    <property type="evidence" value="ECO:0007669"/>
    <property type="project" value="InterPro"/>
</dbReference>
<protein>
    <recommendedName>
        <fullName evidence="4">Lysine-specific metallo-endopeptidase domain-containing protein</fullName>
    </recommendedName>
</protein>
<feature type="chain" id="PRO_5042991018" description="Lysine-specific metallo-endopeptidase domain-containing protein" evidence="1">
    <location>
        <begin position="24"/>
        <end position="383"/>
    </location>
</feature>
<organism evidence="2 3">
    <name type="scientific">Rhypophila decipiens</name>
    <dbReference type="NCBI Taxonomy" id="261697"/>
    <lineage>
        <taxon>Eukaryota</taxon>
        <taxon>Fungi</taxon>
        <taxon>Dikarya</taxon>
        <taxon>Ascomycota</taxon>
        <taxon>Pezizomycotina</taxon>
        <taxon>Sordariomycetes</taxon>
        <taxon>Sordariomycetidae</taxon>
        <taxon>Sordariales</taxon>
        <taxon>Naviculisporaceae</taxon>
        <taxon>Rhypophila</taxon>
    </lineage>
</organism>
<dbReference type="Gene3D" id="3.40.390.10">
    <property type="entry name" value="Collagenase (Catalytic Domain)"/>
    <property type="match status" value="1"/>
</dbReference>
<dbReference type="EMBL" id="MU858103">
    <property type="protein sequence ID" value="KAK4213853.1"/>
    <property type="molecule type" value="Genomic_DNA"/>
</dbReference>
<reference evidence="2" key="1">
    <citation type="journal article" date="2023" name="Mol. Phylogenet. Evol.">
        <title>Genome-scale phylogeny and comparative genomics of the fungal order Sordariales.</title>
        <authorList>
            <person name="Hensen N."/>
            <person name="Bonometti L."/>
            <person name="Westerberg I."/>
            <person name="Brannstrom I.O."/>
            <person name="Guillou S."/>
            <person name="Cros-Aarteil S."/>
            <person name="Calhoun S."/>
            <person name="Haridas S."/>
            <person name="Kuo A."/>
            <person name="Mondo S."/>
            <person name="Pangilinan J."/>
            <person name="Riley R."/>
            <person name="LaButti K."/>
            <person name="Andreopoulos B."/>
            <person name="Lipzen A."/>
            <person name="Chen C."/>
            <person name="Yan M."/>
            <person name="Daum C."/>
            <person name="Ng V."/>
            <person name="Clum A."/>
            <person name="Steindorff A."/>
            <person name="Ohm R.A."/>
            <person name="Martin F."/>
            <person name="Silar P."/>
            <person name="Natvig D.O."/>
            <person name="Lalanne C."/>
            <person name="Gautier V."/>
            <person name="Ament-Velasquez S.L."/>
            <person name="Kruys A."/>
            <person name="Hutchinson M.I."/>
            <person name="Powell A.J."/>
            <person name="Barry K."/>
            <person name="Miller A.N."/>
            <person name="Grigoriev I.V."/>
            <person name="Debuchy R."/>
            <person name="Gladieux P."/>
            <person name="Hiltunen Thoren M."/>
            <person name="Johannesson H."/>
        </authorList>
    </citation>
    <scope>NUCLEOTIDE SEQUENCE</scope>
    <source>
        <strain evidence="2">PSN293</strain>
    </source>
</reference>
<keyword evidence="1" id="KW-0732">Signal</keyword>
<dbReference type="Proteomes" id="UP001301769">
    <property type="component" value="Unassembled WGS sequence"/>
</dbReference>
<keyword evidence="3" id="KW-1185">Reference proteome</keyword>
<feature type="signal peptide" evidence="1">
    <location>
        <begin position="1"/>
        <end position="23"/>
    </location>
</feature>
<dbReference type="AlphaFoldDB" id="A0AAN6Y827"/>
<accession>A0AAN6Y827</accession>
<evidence type="ECO:0000313" key="2">
    <source>
        <dbReference type="EMBL" id="KAK4213853.1"/>
    </source>
</evidence>